<evidence type="ECO:0000256" key="1">
    <source>
        <dbReference type="SAM" id="SignalP"/>
    </source>
</evidence>
<reference evidence="3" key="1">
    <citation type="submission" date="2025-08" db="UniProtKB">
        <authorList>
            <consortium name="RefSeq"/>
        </authorList>
    </citation>
    <scope>IDENTIFICATION</scope>
    <source>
        <tissue evidence="3">Whole organism</tissue>
    </source>
</reference>
<dbReference type="RefSeq" id="XP_018013131.1">
    <property type="nucleotide sequence ID" value="XM_018157642.2"/>
</dbReference>
<sequence>MKTLILLILNIFVALAAAAKKENAWPVDKKCDVDGPGTIVTFEVLPWLRKTLDEMDELTTRLLDGLSNGIAQLEPQVDRSPMYHLDREKYFGNIKANLNAYYTEVYEAVVTSWVNLTRVHERFDDRFGRLKNPYSCVFAIKSVGGYHPFQYAFADLHHMALKVEESYYRAAGTLRSILKELSVTTTAMVSTSLVVLSETLHLQTLGKEDHDRLLLNNIERVAPNFLGKLMTKLVKSGNDPDSVPRINSEVLAELEPVHQALQYQLRELHEHCFVCSLMPEMYRTLWRSQTNASLQRTKRRPKFSSDFSNIYENEEFLSEVVLSLMMSFKNEPLEVNPDELEPTAKSRGD</sequence>
<dbReference type="GeneID" id="108670182"/>
<feature type="chain" id="PRO_5034474183" evidence="1">
    <location>
        <begin position="19"/>
        <end position="349"/>
    </location>
</feature>
<feature type="signal peptide" evidence="1">
    <location>
        <begin position="1"/>
        <end position="18"/>
    </location>
</feature>
<protein>
    <submittedName>
        <fullName evidence="3">Uncharacterized protein LOC108670182</fullName>
    </submittedName>
</protein>
<dbReference type="KEGG" id="hazt:108670182"/>
<dbReference type="Proteomes" id="UP000694843">
    <property type="component" value="Unplaced"/>
</dbReference>
<evidence type="ECO:0000313" key="3">
    <source>
        <dbReference type="RefSeq" id="XP_018013131.1"/>
    </source>
</evidence>
<dbReference type="AlphaFoldDB" id="A0A8B7NIE4"/>
<evidence type="ECO:0000313" key="2">
    <source>
        <dbReference type="Proteomes" id="UP000694843"/>
    </source>
</evidence>
<keyword evidence="1" id="KW-0732">Signal</keyword>
<dbReference type="OrthoDB" id="6340441at2759"/>
<gene>
    <name evidence="3" type="primary">LOC108670182</name>
</gene>
<name>A0A8B7NIE4_HYAAZ</name>
<keyword evidence="2" id="KW-1185">Reference proteome</keyword>
<organism evidence="2 3">
    <name type="scientific">Hyalella azteca</name>
    <name type="common">Amphipod</name>
    <dbReference type="NCBI Taxonomy" id="294128"/>
    <lineage>
        <taxon>Eukaryota</taxon>
        <taxon>Metazoa</taxon>
        <taxon>Ecdysozoa</taxon>
        <taxon>Arthropoda</taxon>
        <taxon>Crustacea</taxon>
        <taxon>Multicrustacea</taxon>
        <taxon>Malacostraca</taxon>
        <taxon>Eumalacostraca</taxon>
        <taxon>Peracarida</taxon>
        <taxon>Amphipoda</taxon>
        <taxon>Senticaudata</taxon>
        <taxon>Talitrida</taxon>
        <taxon>Talitroidea</taxon>
        <taxon>Hyalellidae</taxon>
        <taxon>Hyalella</taxon>
    </lineage>
</organism>
<accession>A0A8B7NIE4</accession>
<proteinExistence type="predicted"/>